<dbReference type="Proteomes" id="UP000629468">
    <property type="component" value="Unassembled WGS sequence"/>
</dbReference>
<evidence type="ECO:0000313" key="5">
    <source>
        <dbReference type="EMBL" id="KAF7784098.1"/>
    </source>
</evidence>
<sequence>MSGSLFHLVKPTCVALLGSATLTPSSVPSCIKHLDDLVRILRAHSSELPQLSPSLVSYIFFPLSSILQRNDPPTIPDQILEKVLILLGFLSESWWWHCEVAIWEQIFMLCGSVLSDGATAGRKSPRDDQVKQAAAQCLYTLLRQREASELLSPNNFQQAKARSAEFQRLARLPRFIPILGRTLGAVVESSESRTFSLQQTSLNVVQLLLESYAPDQVFPMILPGVISSMSKVALATKLDKQWANGDSVVSALHVMQIAIVRSVGDTICLAEGALRSADNLEDLTEIVAPSVDEPLEADATSSPTRRTPSWLKGTVSQLHIAINNLNVLTVHPNPVVLRALASFSGHVLKETTLTLPQTQPLLLAFLLSASMSPFQSVSSEAHSHLSVLLPIGHKSRVSFLRILLRNMSEYLSALPRLVSVQEESKVQHLASLIEAICRLASPSKDSVSTAAPAISQGIGKLLGPSGEVEKWGWNLLSVFEFSEVAVAVQMTPERLMLEGNPNTSQLPVFPTMQLRSMGITTLEAVERMFRALGDAGGDACLYAVEWFIGIGKGGTGRDAVAAMWCACRLLEGVSNIHLSVEESYDHITPRSTKRLEKLARSLAKTLPELWGLQAGDTDQYPQPNNTSQDLGEASLVERKIGLKQLHANLKIIRSSPAVIVDTYDQPINHRALALQIISVCVGILQSRSTLLLIHVLYPVLHSLVSQVSFLASTAYASLQFMTAAASYASPANLLLSNFDYALDAISRRLTRRRLDVVATQVLVLLVRLVGSDVVEKAGDVVEECFDRLDEFHGYDVVVEGLVNVLVEVTKCLRNEAPQNAKPVKEPRYTPYARVSDITGFFQWYRQRHDLKAEEEDVNYGPAPRRAWGEDKEKSTEEEEDAAIRKTENPSDEPPPTPTQALTKQIVSRSLYFLTHGSPVIRARILKLLAFSIPNIPSSALMPAIHSAWPFILNRLSDQETFVVSATAFLIEMLSTHMGEYMFRRIWDDVWPKFKTLLAELQAGDQKNALVQRGRDFVGAESAYTHSHRLYRALLDTMTAALQDVHLHERSFWDVLVLFRRFLSSAAHPELQQCARRLYSAAMTQDADTVWLVLSATFTHDHTVLAFLYNTKWDIIGNARIVLGISPTD</sequence>
<dbReference type="SUPFAM" id="SSF48371">
    <property type="entry name" value="ARM repeat"/>
    <property type="match status" value="1"/>
</dbReference>
<dbReference type="Pfam" id="PF24181">
    <property type="entry name" value="TPR_TTI1_C"/>
    <property type="match status" value="1"/>
</dbReference>
<dbReference type="EMBL" id="JABXXO010000001">
    <property type="protein sequence ID" value="KAF7784098.1"/>
    <property type="molecule type" value="Genomic_DNA"/>
</dbReference>
<dbReference type="InterPro" id="IPR049362">
    <property type="entry name" value="TTI1_rpt"/>
</dbReference>
<dbReference type="InterPro" id="IPR057566">
    <property type="entry name" value="TPR_TTI1_N"/>
</dbReference>
<dbReference type="PANTHER" id="PTHR18460:SF3">
    <property type="entry name" value="TELO2-INTERACTING PROTEIN 1 HOMOLOG"/>
    <property type="match status" value="1"/>
</dbReference>
<dbReference type="Pfam" id="PF21547">
    <property type="entry name" value="TTI1"/>
    <property type="match status" value="1"/>
</dbReference>
<feature type="chain" id="PRO_5034486058" evidence="2">
    <location>
        <begin position="16"/>
        <end position="1128"/>
    </location>
</feature>
<organism evidence="5 6">
    <name type="scientific">Agaricus bisporus var. burnettii</name>
    <dbReference type="NCBI Taxonomy" id="192524"/>
    <lineage>
        <taxon>Eukaryota</taxon>
        <taxon>Fungi</taxon>
        <taxon>Dikarya</taxon>
        <taxon>Basidiomycota</taxon>
        <taxon>Agaricomycotina</taxon>
        <taxon>Agaricomycetes</taxon>
        <taxon>Agaricomycetidae</taxon>
        <taxon>Agaricales</taxon>
        <taxon>Agaricineae</taxon>
        <taxon>Agaricaceae</taxon>
        <taxon>Agaricus</taxon>
    </lineage>
</organism>
<dbReference type="GO" id="GO:0005737">
    <property type="term" value="C:cytoplasm"/>
    <property type="evidence" value="ECO:0007669"/>
    <property type="project" value="TreeGrafter"/>
</dbReference>
<reference evidence="5 6" key="1">
    <citation type="journal article" name="Sci. Rep.">
        <title>Telomere-to-telomere assembled and centromere annotated genomes of the two main subspecies of the button mushroom Agaricus bisporus reveal especially polymorphic chromosome ends.</title>
        <authorList>
            <person name="Sonnenberg A.S.M."/>
            <person name="Sedaghat-Telgerd N."/>
            <person name="Lavrijssen B."/>
            <person name="Ohm R.A."/>
            <person name="Hendrickx P.M."/>
            <person name="Scholtmeijer K."/>
            <person name="Baars J.J.P."/>
            <person name="van Peer A."/>
        </authorList>
    </citation>
    <scope>NUCLEOTIDE SEQUENCE [LARGE SCALE GENOMIC DNA]</scope>
    <source>
        <strain evidence="5 6">H119_p4</strain>
    </source>
</reference>
<dbReference type="InterPro" id="IPR011989">
    <property type="entry name" value="ARM-like"/>
</dbReference>
<evidence type="ECO:0000259" key="4">
    <source>
        <dbReference type="Pfam" id="PF24181"/>
    </source>
</evidence>
<evidence type="ECO:0000259" key="3">
    <source>
        <dbReference type="Pfam" id="PF24173"/>
    </source>
</evidence>
<evidence type="ECO:0000256" key="1">
    <source>
        <dbReference type="SAM" id="MobiDB-lite"/>
    </source>
</evidence>
<dbReference type="AlphaFoldDB" id="A0A8H7FAK6"/>
<feature type="region of interest" description="Disordered" evidence="1">
    <location>
        <begin position="854"/>
        <end position="899"/>
    </location>
</feature>
<dbReference type="InterPro" id="IPR016024">
    <property type="entry name" value="ARM-type_fold"/>
</dbReference>
<keyword evidence="2" id="KW-0732">Signal</keyword>
<evidence type="ECO:0000256" key="2">
    <source>
        <dbReference type="SAM" id="SignalP"/>
    </source>
</evidence>
<evidence type="ECO:0000313" key="6">
    <source>
        <dbReference type="Proteomes" id="UP000629468"/>
    </source>
</evidence>
<dbReference type="InterPro" id="IPR052587">
    <property type="entry name" value="TELO2-interacting_protein_1"/>
</dbReference>
<comment type="caution">
    <text evidence="5">The sequence shown here is derived from an EMBL/GenBank/DDBJ whole genome shotgun (WGS) entry which is preliminary data.</text>
</comment>
<feature type="signal peptide" evidence="2">
    <location>
        <begin position="1"/>
        <end position="15"/>
    </location>
</feature>
<dbReference type="PANTHER" id="PTHR18460">
    <property type="entry name" value="TEL2 INTERACTING PROTEIN 1 TTI1 FAMILY MEMBER"/>
    <property type="match status" value="1"/>
</dbReference>
<dbReference type="Pfam" id="PF24173">
    <property type="entry name" value="TPR_TTI1_N"/>
    <property type="match status" value="1"/>
</dbReference>
<protein>
    <submittedName>
        <fullName evidence="5">Uncharacterized protein</fullName>
    </submittedName>
</protein>
<feature type="domain" description="TTI1 C-terminal TPR" evidence="4">
    <location>
        <begin position="804"/>
        <end position="1090"/>
    </location>
</feature>
<name>A0A8H7FAK6_AGABI</name>
<dbReference type="InterPro" id="IPR057567">
    <property type="entry name" value="TPR_TTI1_C"/>
</dbReference>
<dbReference type="Gene3D" id="1.25.10.10">
    <property type="entry name" value="Leucine-rich Repeat Variant"/>
    <property type="match status" value="1"/>
</dbReference>
<proteinExistence type="predicted"/>
<feature type="domain" description="TTI1 N-terminal TPR" evidence="3">
    <location>
        <begin position="6"/>
        <end position="370"/>
    </location>
</feature>
<gene>
    <name evidence="5" type="ORF">Agabi119p4_263</name>
</gene>
<accession>A0A8H7FAK6</accession>